<proteinExistence type="predicted"/>
<gene>
    <name evidence="2" type="ORF">AMAG_11384</name>
</gene>
<dbReference type="VEuPathDB" id="FungiDB:AMAG_11384"/>
<dbReference type="EMBL" id="GG745351">
    <property type="protein sequence ID" value="KNE66910.1"/>
    <property type="molecule type" value="Genomic_DNA"/>
</dbReference>
<evidence type="ECO:0000313" key="3">
    <source>
        <dbReference type="Proteomes" id="UP000054350"/>
    </source>
</evidence>
<dbReference type="Proteomes" id="UP000054350">
    <property type="component" value="Unassembled WGS sequence"/>
</dbReference>
<dbReference type="AlphaFoldDB" id="A0A0L0SWX4"/>
<evidence type="ECO:0000313" key="2">
    <source>
        <dbReference type="EMBL" id="KNE66910.1"/>
    </source>
</evidence>
<dbReference type="InterPro" id="IPR019180">
    <property type="entry name" value="Oxidoreductase-like_N"/>
</dbReference>
<sequence>MSGCLHCVWNYYLDDVVAYQRLVRDWHAQRYDWARDQLMRTPAGTPQAAWWRRERDDAEVKMRMPESEDAERRAALSIMDPAMRVFWEMEQKANHVA</sequence>
<feature type="domain" description="Oxidoreductase-like" evidence="1">
    <location>
        <begin position="1"/>
        <end position="25"/>
    </location>
</feature>
<keyword evidence="3" id="KW-1185">Reference proteome</keyword>
<dbReference type="OrthoDB" id="10064411at2759"/>
<name>A0A0L0SWX4_ALLM3</name>
<reference evidence="3" key="2">
    <citation type="submission" date="2009-11" db="EMBL/GenBank/DDBJ databases">
        <title>The Genome Sequence of Allomyces macrogynus strain ATCC 38327.</title>
        <authorList>
            <consortium name="The Broad Institute Genome Sequencing Platform"/>
            <person name="Russ C."/>
            <person name="Cuomo C."/>
            <person name="Shea T."/>
            <person name="Young S.K."/>
            <person name="Zeng Q."/>
            <person name="Koehrsen M."/>
            <person name="Haas B."/>
            <person name="Borodovsky M."/>
            <person name="Guigo R."/>
            <person name="Alvarado L."/>
            <person name="Berlin A."/>
            <person name="Borenstein D."/>
            <person name="Chen Z."/>
            <person name="Engels R."/>
            <person name="Freedman E."/>
            <person name="Gellesch M."/>
            <person name="Goldberg J."/>
            <person name="Griggs A."/>
            <person name="Gujja S."/>
            <person name="Heiman D."/>
            <person name="Hepburn T."/>
            <person name="Howarth C."/>
            <person name="Jen D."/>
            <person name="Larson L."/>
            <person name="Lewis B."/>
            <person name="Mehta T."/>
            <person name="Park D."/>
            <person name="Pearson M."/>
            <person name="Roberts A."/>
            <person name="Saif S."/>
            <person name="Shenoy N."/>
            <person name="Sisk P."/>
            <person name="Stolte C."/>
            <person name="Sykes S."/>
            <person name="Walk T."/>
            <person name="White J."/>
            <person name="Yandava C."/>
            <person name="Burger G."/>
            <person name="Gray M.W."/>
            <person name="Holland P.W.H."/>
            <person name="King N."/>
            <person name="Lang F.B.F."/>
            <person name="Roger A.J."/>
            <person name="Ruiz-Trillo I."/>
            <person name="Lander E."/>
            <person name="Nusbaum C."/>
        </authorList>
    </citation>
    <scope>NUCLEOTIDE SEQUENCE [LARGE SCALE GENOMIC DNA]</scope>
    <source>
        <strain evidence="3">ATCC 38327</strain>
    </source>
</reference>
<dbReference type="Pfam" id="PF09791">
    <property type="entry name" value="Oxidored-like"/>
    <property type="match status" value="1"/>
</dbReference>
<evidence type="ECO:0000259" key="1">
    <source>
        <dbReference type="Pfam" id="PF09791"/>
    </source>
</evidence>
<protein>
    <recommendedName>
        <fullName evidence="1">Oxidoreductase-like domain-containing protein</fullName>
    </recommendedName>
</protein>
<accession>A0A0L0SWX4</accession>
<reference evidence="2 3" key="1">
    <citation type="submission" date="2009-11" db="EMBL/GenBank/DDBJ databases">
        <title>Annotation of Allomyces macrogynus ATCC 38327.</title>
        <authorList>
            <consortium name="The Broad Institute Genome Sequencing Platform"/>
            <person name="Russ C."/>
            <person name="Cuomo C."/>
            <person name="Burger G."/>
            <person name="Gray M.W."/>
            <person name="Holland P.W.H."/>
            <person name="King N."/>
            <person name="Lang F.B.F."/>
            <person name="Roger A.J."/>
            <person name="Ruiz-Trillo I."/>
            <person name="Young S.K."/>
            <person name="Zeng Q."/>
            <person name="Gargeya S."/>
            <person name="Fitzgerald M."/>
            <person name="Haas B."/>
            <person name="Abouelleil A."/>
            <person name="Alvarado L."/>
            <person name="Arachchi H.M."/>
            <person name="Berlin A."/>
            <person name="Chapman S.B."/>
            <person name="Gearin G."/>
            <person name="Goldberg J."/>
            <person name="Griggs A."/>
            <person name="Gujja S."/>
            <person name="Hansen M."/>
            <person name="Heiman D."/>
            <person name="Howarth C."/>
            <person name="Larimer J."/>
            <person name="Lui A."/>
            <person name="MacDonald P.J.P."/>
            <person name="McCowen C."/>
            <person name="Montmayeur A."/>
            <person name="Murphy C."/>
            <person name="Neiman D."/>
            <person name="Pearson M."/>
            <person name="Priest M."/>
            <person name="Roberts A."/>
            <person name="Saif S."/>
            <person name="Shea T."/>
            <person name="Sisk P."/>
            <person name="Stolte C."/>
            <person name="Sykes S."/>
            <person name="Wortman J."/>
            <person name="Nusbaum C."/>
            <person name="Birren B."/>
        </authorList>
    </citation>
    <scope>NUCLEOTIDE SEQUENCE [LARGE SCALE GENOMIC DNA]</scope>
    <source>
        <strain evidence="2 3">ATCC 38327</strain>
    </source>
</reference>
<organism evidence="2 3">
    <name type="scientific">Allomyces macrogynus (strain ATCC 38327)</name>
    <name type="common">Allomyces javanicus var. macrogynus</name>
    <dbReference type="NCBI Taxonomy" id="578462"/>
    <lineage>
        <taxon>Eukaryota</taxon>
        <taxon>Fungi</taxon>
        <taxon>Fungi incertae sedis</taxon>
        <taxon>Blastocladiomycota</taxon>
        <taxon>Blastocladiomycetes</taxon>
        <taxon>Blastocladiales</taxon>
        <taxon>Blastocladiaceae</taxon>
        <taxon>Allomyces</taxon>
    </lineage>
</organism>